<evidence type="ECO:0000256" key="1">
    <source>
        <dbReference type="SAM" id="MobiDB-lite"/>
    </source>
</evidence>
<feature type="transmembrane region" description="Helical" evidence="2">
    <location>
        <begin position="203"/>
        <end position="225"/>
    </location>
</feature>
<dbReference type="EMBL" id="CDMZ01001327">
    <property type="protein sequence ID" value="CEM30942.1"/>
    <property type="molecule type" value="Genomic_DNA"/>
</dbReference>
<feature type="transmembrane region" description="Helical" evidence="2">
    <location>
        <begin position="128"/>
        <end position="148"/>
    </location>
</feature>
<keyword evidence="2" id="KW-1133">Transmembrane helix</keyword>
<sequence>MAKTKKSKKNKEGEADKKPGFVLSAGKGWFAVASVLCLISLILLLNSVLIGKWAAWRRDRRNYITYGMNGFCMAYDPEIKDITRAIPLEAQYGVSKGLWPGCRNYGSMDRYAKGWYFGNPSRLTWARMGAYLSLIAVPVHAFILVGIARSEETVKSGGSYLTALPGLGATVLMILAVSFFPSFVSPISESTQGFVKPAMGASYILMIIAIVFSGLATVVNIFGVAEVHRRGSKFDDTEKWDDENYAGGLGMPPGIAYGPSVPQRDRVAPPGFERPPEEQQIRKQGAPPPGFAPPANVTVIIDEGGGAFGGGPGPAGPPGFGQGPPGFGRGAGPPPGFLGGPGTGPPGYY</sequence>
<keyword evidence="2" id="KW-0472">Membrane</keyword>
<feature type="region of interest" description="Disordered" evidence="1">
    <location>
        <begin position="306"/>
        <end position="349"/>
    </location>
</feature>
<reference evidence="3" key="1">
    <citation type="submission" date="2014-11" db="EMBL/GenBank/DDBJ databases">
        <authorList>
            <person name="Otto D Thomas"/>
            <person name="Naeem Raeece"/>
        </authorList>
    </citation>
    <scope>NUCLEOTIDE SEQUENCE</scope>
</reference>
<organism evidence="3">
    <name type="scientific">Chromera velia CCMP2878</name>
    <dbReference type="NCBI Taxonomy" id="1169474"/>
    <lineage>
        <taxon>Eukaryota</taxon>
        <taxon>Sar</taxon>
        <taxon>Alveolata</taxon>
        <taxon>Colpodellida</taxon>
        <taxon>Chromeraceae</taxon>
        <taxon>Chromera</taxon>
    </lineage>
</organism>
<proteinExistence type="predicted"/>
<feature type="compositionally biased region" description="Gly residues" evidence="1">
    <location>
        <begin position="306"/>
        <end position="342"/>
    </location>
</feature>
<feature type="region of interest" description="Disordered" evidence="1">
    <location>
        <begin position="266"/>
        <end position="291"/>
    </location>
</feature>
<evidence type="ECO:0000256" key="2">
    <source>
        <dbReference type="SAM" id="Phobius"/>
    </source>
</evidence>
<dbReference type="VEuPathDB" id="CryptoDB:Cvel_22418"/>
<feature type="transmembrane region" description="Helical" evidence="2">
    <location>
        <begin position="160"/>
        <end position="183"/>
    </location>
</feature>
<dbReference type="AlphaFoldDB" id="A0A0G4GLE8"/>
<evidence type="ECO:0000313" key="3">
    <source>
        <dbReference type="EMBL" id="CEM30942.1"/>
    </source>
</evidence>
<protein>
    <submittedName>
        <fullName evidence="3">Uncharacterized protein</fullName>
    </submittedName>
</protein>
<accession>A0A0G4GLE8</accession>
<name>A0A0G4GLE8_9ALVE</name>
<gene>
    <name evidence="3" type="ORF">Cvel_22418</name>
</gene>
<feature type="transmembrane region" description="Helical" evidence="2">
    <location>
        <begin position="21"/>
        <end position="45"/>
    </location>
</feature>
<keyword evidence="2" id="KW-0812">Transmembrane</keyword>